<evidence type="ECO:0000256" key="1">
    <source>
        <dbReference type="ARBA" id="ARBA00006133"/>
    </source>
</evidence>
<name>X6LQ52_RETFI</name>
<accession>X6LQ52</accession>
<dbReference type="OrthoDB" id="10258062at2759"/>
<evidence type="ECO:0000313" key="4">
    <source>
        <dbReference type="EMBL" id="ETO04023.1"/>
    </source>
</evidence>
<dbReference type="GO" id="GO:0051879">
    <property type="term" value="F:Hsp90 protein binding"/>
    <property type="evidence" value="ECO:0007669"/>
    <property type="project" value="TreeGrafter"/>
</dbReference>
<organism evidence="4 5">
    <name type="scientific">Reticulomyxa filosa</name>
    <dbReference type="NCBI Taxonomy" id="46433"/>
    <lineage>
        <taxon>Eukaryota</taxon>
        <taxon>Sar</taxon>
        <taxon>Rhizaria</taxon>
        <taxon>Retaria</taxon>
        <taxon>Foraminifera</taxon>
        <taxon>Monothalamids</taxon>
        <taxon>Reticulomyxidae</taxon>
        <taxon>Reticulomyxa</taxon>
    </lineage>
</organism>
<dbReference type="PANTHER" id="PTHR15830">
    <property type="entry name" value="TELOMERE LENGTH REGULATION PROTEIN TEL2 FAMILY MEMBER"/>
    <property type="match status" value="1"/>
</dbReference>
<dbReference type="AlphaFoldDB" id="X6LQ52"/>
<reference evidence="4 5" key="1">
    <citation type="journal article" date="2013" name="Curr. Biol.">
        <title>The Genome of the Foraminiferan Reticulomyxa filosa.</title>
        <authorList>
            <person name="Glockner G."/>
            <person name="Hulsmann N."/>
            <person name="Schleicher M."/>
            <person name="Noegel A.A."/>
            <person name="Eichinger L."/>
            <person name="Gallinger C."/>
            <person name="Pawlowski J."/>
            <person name="Sierra R."/>
            <person name="Euteneuer U."/>
            <person name="Pillet L."/>
            <person name="Moustafa A."/>
            <person name="Platzer M."/>
            <person name="Groth M."/>
            <person name="Szafranski K."/>
            <person name="Schliwa M."/>
        </authorList>
    </citation>
    <scope>NUCLEOTIDE SEQUENCE [LARGE SCALE GENOMIC DNA]</scope>
</reference>
<feature type="compositionally biased region" description="Basic and acidic residues" evidence="2">
    <location>
        <begin position="30"/>
        <end position="47"/>
    </location>
</feature>
<feature type="region of interest" description="Disordered" evidence="2">
    <location>
        <begin position="30"/>
        <end position="68"/>
    </location>
</feature>
<dbReference type="GO" id="GO:0005829">
    <property type="term" value="C:cytosol"/>
    <property type="evidence" value="ECO:0007669"/>
    <property type="project" value="TreeGrafter"/>
</dbReference>
<comment type="similarity">
    <text evidence="1">Belongs to the TEL2 family.</text>
</comment>
<evidence type="ECO:0000313" key="5">
    <source>
        <dbReference type="Proteomes" id="UP000023152"/>
    </source>
</evidence>
<dbReference type="InterPro" id="IPR051970">
    <property type="entry name" value="TEL2_Regulation"/>
</dbReference>
<proteinExistence type="inferred from homology"/>
<feature type="domain" description="Telomere length regulation protein conserved" evidence="3">
    <location>
        <begin position="77"/>
        <end position="168"/>
    </location>
</feature>
<gene>
    <name evidence="4" type="ORF">RFI_33379</name>
</gene>
<protein>
    <recommendedName>
        <fullName evidence="3">Telomere length regulation protein conserved domain-containing protein</fullName>
    </recommendedName>
</protein>
<dbReference type="Gene3D" id="1.25.40.720">
    <property type="entry name" value="Telomere length regulation protein 2, C-terminal domain"/>
    <property type="match status" value="1"/>
</dbReference>
<dbReference type="PANTHER" id="PTHR15830:SF10">
    <property type="entry name" value="TELOMERE LENGTH REGULATION PROTEIN TEL2 HOMOLOG"/>
    <property type="match status" value="1"/>
</dbReference>
<dbReference type="InterPro" id="IPR038528">
    <property type="entry name" value="TEL2_C_sf"/>
</dbReference>
<comment type="caution">
    <text evidence="4">The sequence shown here is derived from an EMBL/GenBank/DDBJ whole genome shotgun (WGS) entry which is preliminary data.</text>
</comment>
<feature type="non-terminal residue" evidence="4">
    <location>
        <position position="1"/>
    </location>
</feature>
<dbReference type="Pfam" id="PF10193">
    <property type="entry name" value="Telomere_reg-2"/>
    <property type="match status" value="1"/>
</dbReference>
<dbReference type="Proteomes" id="UP000023152">
    <property type="component" value="Unassembled WGS sequence"/>
</dbReference>
<dbReference type="GO" id="GO:0051083">
    <property type="term" value="P:'de novo' cotranslational protein folding"/>
    <property type="evidence" value="ECO:0007669"/>
    <property type="project" value="TreeGrafter"/>
</dbReference>
<evidence type="ECO:0000256" key="2">
    <source>
        <dbReference type="SAM" id="MobiDB-lite"/>
    </source>
</evidence>
<sequence length="178" mass="20226">TTTTTTTTANEKEDHKYEYVETIGETHINEWRKEDGRSSIDGRANDRDDYDSDDSLPVSESGLQEDDQNDLRKVKLPSYIRDCLKCLQTDDVDNIESGLQAVSALIRNDPFDLKHLCVNLCLTLVNMQNQFGITHFNAYRRSALTALLVVRTELIAPVLVPLVYSRELTSLCFCCYVL</sequence>
<keyword evidence="5" id="KW-1185">Reference proteome</keyword>
<dbReference type="GO" id="GO:0042162">
    <property type="term" value="F:telomeric DNA binding"/>
    <property type="evidence" value="ECO:0007669"/>
    <property type="project" value="TreeGrafter"/>
</dbReference>
<evidence type="ECO:0000259" key="3">
    <source>
        <dbReference type="Pfam" id="PF10193"/>
    </source>
</evidence>
<dbReference type="EMBL" id="ASPP01030774">
    <property type="protein sequence ID" value="ETO04023.1"/>
    <property type="molecule type" value="Genomic_DNA"/>
</dbReference>
<dbReference type="InterPro" id="IPR019337">
    <property type="entry name" value="Telomere_length_regulation_dom"/>
</dbReference>